<feature type="compositionally biased region" description="Basic and acidic residues" evidence="1">
    <location>
        <begin position="421"/>
        <end position="439"/>
    </location>
</feature>
<dbReference type="Proteomes" id="UP001489004">
    <property type="component" value="Unassembled WGS sequence"/>
</dbReference>
<reference evidence="2 3" key="1">
    <citation type="journal article" date="2024" name="Nat. Commun.">
        <title>Phylogenomics reveals the evolutionary origins of lichenization in chlorophyte algae.</title>
        <authorList>
            <person name="Puginier C."/>
            <person name="Libourel C."/>
            <person name="Otte J."/>
            <person name="Skaloud P."/>
            <person name="Haon M."/>
            <person name="Grisel S."/>
            <person name="Petersen M."/>
            <person name="Berrin J.G."/>
            <person name="Delaux P.M."/>
            <person name="Dal Grande F."/>
            <person name="Keller J."/>
        </authorList>
    </citation>
    <scope>NUCLEOTIDE SEQUENCE [LARGE SCALE GENOMIC DNA]</scope>
    <source>
        <strain evidence="2 3">SAG 2043</strain>
    </source>
</reference>
<feature type="compositionally biased region" description="Low complexity" evidence="1">
    <location>
        <begin position="234"/>
        <end position="246"/>
    </location>
</feature>
<feature type="compositionally biased region" description="Basic and acidic residues" evidence="1">
    <location>
        <begin position="634"/>
        <end position="649"/>
    </location>
</feature>
<dbReference type="EMBL" id="JALJOR010000001">
    <property type="protein sequence ID" value="KAK9830353.1"/>
    <property type="molecule type" value="Genomic_DNA"/>
</dbReference>
<protein>
    <submittedName>
        <fullName evidence="2">Uncharacterized protein</fullName>
    </submittedName>
</protein>
<keyword evidence="3" id="KW-1185">Reference proteome</keyword>
<feature type="compositionally biased region" description="Basic and acidic residues" evidence="1">
    <location>
        <begin position="251"/>
        <end position="272"/>
    </location>
</feature>
<feature type="compositionally biased region" description="Basic and acidic residues" evidence="1">
    <location>
        <begin position="144"/>
        <end position="156"/>
    </location>
</feature>
<evidence type="ECO:0000256" key="1">
    <source>
        <dbReference type="SAM" id="MobiDB-lite"/>
    </source>
</evidence>
<feature type="compositionally biased region" description="Basic and acidic residues" evidence="1">
    <location>
        <begin position="1"/>
        <end position="13"/>
    </location>
</feature>
<name>A0AAW1R9Y3_9CHLO</name>
<feature type="compositionally biased region" description="Low complexity" evidence="1">
    <location>
        <begin position="673"/>
        <end position="684"/>
    </location>
</feature>
<comment type="caution">
    <text evidence="2">The sequence shown here is derived from an EMBL/GenBank/DDBJ whole genome shotgun (WGS) entry which is preliminary data.</text>
</comment>
<feature type="compositionally biased region" description="Polar residues" evidence="1">
    <location>
        <begin position="132"/>
        <end position="142"/>
    </location>
</feature>
<feature type="region of interest" description="Disordered" evidence="1">
    <location>
        <begin position="668"/>
        <end position="719"/>
    </location>
</feature>
<organism evidence="2 3">
    <name type="scientific">[Myrmecia] bisecta</name>
    <dbReference type="NCBI Taxonomy" id="41462"/>
    <lineage>
        <taxon>Eukaryota</taxon>
        <taxon>Viridiplantae</taxon>
        <taxon>Chlorophyta</taxon>
        <taxon>core chlorophytes</taxon>
        <taxon>Trebouxiophyceae</taxon>
        <taxon>Trebouxiales</taxon>
        <taxon>Trebouxiaceae</taxon>
        <taxon>Myrmecia</taxon>
    </lineage>
</organism>
<feature type="compositionally biased region" description="Basic residues" evidence="1">
    <location>
        <begin position="440"/>
        <end position="456"/>
    </location>
</feature>
<feature type="compositionally biased region" description="Low complexity" evidence="1">
    <location>
        <begin position="805"/>
        <end position="815"/>
    </location>
</feature>
<evidence type="ECO:0000313" key="3">
    <source>
        <dbReference type="Proteomes" id="UP001489004"/>
    </source>
</evidence>
<feature type="compositionally biased region" description="Basic and acidic residues" evidence="1">
    <location>
        <begin position="593"/>
        <end position="602"/>
    </location>
</feature>
<feature type="region of interest" description="Disordered" evidence="1">
    <location>
        <begin position="1"/>
        <end position="53"/>
    </location>
</feature>
<feature type="compositionally biased region" description="Basic residues" evidence="1">
    <location>
        <begin position="579"/>
        <end position="592"/>
    </location>
</feature>
<dbReference type="AlphaFoldDB" id="A0AAW1R9Y3"/>
<evidence type="ECO:0000313" key="2">
    <source>
        <dbReference type="EMBL" id="KAK9830353.1"/>
    </source>
</evidence>
<feature type="compositionally biased region" description="Basic and acidic residues" evidence="1">
    <location>
        <begin position="215"/>
        <end position="232"/>
    </location>
</feature>
<feature type="compositionally biased region" description="Basic and acidic residues" evidence="1">
    <location>
        <begin position="338"/>
        <end position="347"/>
    </location>
</feature>
<sequence length="1000" mass="105532">MATKFELDRERSNRHTLSPRAARKARQNGSGASDKLQFLGKKSPHSDGEAGEVLARTDLPDEEMARRLHEQLNGPSSPTVVTRHRLRKAPTFYTPQQLGGYGGYHCVEFGSDEDGAGKAQPPPAKRTRKHASPTTSETQQHQPHVKEEAKTGKHAAEGLPHQPAKRARQAAEDADDEGEGEGHRHAASRQHAAGNATPGSEHEANAAAAFEDQNGDAKSDSGPKSSSDEHAQHVQKQQKQQQQEHQSPLARELRALQKDGLAETNGSRHADVGSDGEAQDGREGGSGSIPTPSRRGLPPKHTKGSPQDSEEGGEADAGGAAHKGPSPPSTSADSGSEGDTKDTKEDQAGSGSGEAAQQGPTTGRRLAKIPKLPMVRHGKKWYRARLLKDNNNRVLIEFAGFEQESAPVWLPKESDRIWRGSYKGKDWRHLGDGAWEPKQKAKKCKGKGSSKDRSRKALGSNHEASSCDNDHSEPDLNTPRASQQAMDFKAEEAKMLAAEGQDEAQPDAQPGSARSAQGHHYPDSATPRSSDTPRDGKPLPSHLQAAVKPDTPDAAAKAEEEEQRQGSDGALAPPVAKRGSGRRKAFKGRGKPHHPDGSKPSKELAGGQSVLANESSPDGHGPGLECEEALPAEEPQHKAEAVVKDEPDQQMEFEHKHLGWKGAWKGAWKKTLKQQQADSGQAAAGSGGSAAAGLEQPSPRVSQRVRVPPKREAEAADEADLLAGEILDNSYDGDYTTASGRRANGRTGKAGNGRGGRWARQRAAQAAEGGGDPHNSLLQNHSVEHGGFSVNGRLKAGNPRKAVHSLSRSGSGLSASDSLRLAGRITKPGFGGPRTGPLFAGGRFTLLMDALGALDTHKAWRLQSGLSGSLANGGNGVHSLASGKPSPTLTAHHASVSVTSGSFQHAHPYLFGGPPASPGGRVYIMPSSAGHSAAHVPGSGSGPPSPSILTINQERFTTVSPEKPVFPAREASPEPLSMMVALTSAAGGLRGPRPPVPLFR</sequence>
<gene>
    <name evidence="2" type="ORF">WJX72_011216</name>
</gene>
<feature type="region of interest" description="Disordered" evidence="1">
    <location>
        <begin position="734"/>
        <end position="815"/>
    </location>
</feature>
<feature type="region of interest" description="Disordered" evidence="1">
    <location>
        <begin position="421"/>
        <end position="649"/>
    </location>
</feature>
<accession>A0AAW1R9Y3</accession>
<feature type="region of interest" description="Disordered" evidence="1">
    <location>
        <begin position="68"/>
        <end position="372"/>
    </location>
</feature>
<proteinExistence type="predicted"/>